<dbReference type="Gene3D" id="3.40.50.720">
    <property type="entry name" value="NAD(P)-binding Rossmann-like Domain"/>
    <property type="match status" value="1"/>
</dbReference>
<accession>A0A7S7LAF4</accession>
<dbReference type="PANTHER" id="PTHR43245">
    <property type="entry name" value="BIFUNCTIONAL POLYMYXIN RESISTANCE PROTEIN ARNA"/>
    <property type="match status" value="1"/>
</dbReference>
<organism evidence="2 3">
    <name type="scientific">Anaerobacillus isosaccharinicus</name>
    <dbReference type="NCBI Taxonomy" id="1532552"/>
    <lineage>
        <taxon>Bacteria</taxon>
        <taxon>Bacillati</taxon>
        <taxon>Bacillota</taxon>
        <taxon>Bacilli</taxon>
        <taxon>Bacillales</taxon>
        <taxon>Bacillaceae</taxon>
        <taxon>Anaerobacillus</taxon>
    </lineage>
</organism>
<dbReference type="Pfam" id="PF01370">
    <property type="entry name" value="Epimerase"/>
    <property type="match status" value="2"/>
</dbReference>
<dbReference type="InterPro" id="IPR036291">
    <property type="entry name" value="NAD(P)-bd_dom_sf"/>
</dbReference>
<protein>
    <submittedName>
        <fullName evidence="2">SDR family oxidoreductase</fullName>
        <ecNumber evidence="2">1.-.-.-</ecNumber>
    </submittedName>
</protein>
<dbReference type="InterPro" id="IPR001509">
    <property type="entry name" value="Epimerase_deHydtase"/>
</dbReference>
<dbReference type="InterPro" id="IPR050177">
    <property type="entry name" value="Lipid_A_modif_metabolic_enz"/>
</dbReference>
<dbReference type="PANTHER" id="PTHR43245:SF13">
    <property type="entry name" value="UDP-D-APIOSE_UDP-D-XYLOSE SYNTHASE 2"/>
    <property type="match status" value="1"/>
</dbReference>
<dbReference type="SUPFAM" id="SSF51735">
    <property type="entry name" value="NAD(P)-binding Rossmann-fold domains"/>
    <property type="match status" value="1"/>
</dbReference>
<evidence type="ECO:0000259" key="1">
    <source>
        <dbReference type="Pfam" id="PF01370"/>
    </source>
</evidence>
<reference evidence="2 3" key="1">
    <citation type="journal article" date="2017" name="Genome Announc.">
        <title>Draft Genome Sequences of Four Alkaliphilic Bacteria Belonging to the Anaerobacillus Genus.</title>
        <authorList>
            <person name="Bassil N.M."/>
            <person name="Lloyd J.R."/>
        </authorList>
    </citation>
    <scope>NUCLEOTIDE SEQUENCE [LARGE SCALE GENOMIC DNA]</scope>
    <source>
        <strain evidence="2 3">NB2006</strain>
    </source>
</reference>
<dbReference type="RefSeq" id="WP_182080360.1">
    <property type="nucleotide sequence ID" value="NZ_CP063356.2"/>
</dbReference>
<dbReference type="EMBL" id="CP063356">
    <property type="protein sequence ID" value="QOY37468.1"/>
    <property type="molecule type" value="Genomic_DNA"/>
</dbReference>
<dbReference type="KEGG" id="aia:AWH56_007595"/>
<name>A0A7S7LAF4_9BACI</name>
<dbReference type="CDD" id="cd05265">
    <property type="entry name" value="SDR_a1"/>
    <property type="match status" value="1"/>
</dbReference>
<evidence type="ECO:0000313" key="2">
    <source>
        <dbReference type="EMBL" id="QOY37468.1"/>
    </source>
</evidence>
<dbReference type="EC" id="1.-.-.-" evidence="2"/>
<dbReference type="Proteomes" id="UP000180175">
    <property type="component" value="Chromosome"/>
</dbReference>
<keyword evidence="2" id="KW-0560">Oxidoreductase</keyword>
<keyword evidence="3" id="KW-1185">Reference proteome</keyword>
<feature type="domain" description="NAD-dependent epimerase/dehydratase" evidence="1">
    <location>
        <begin position="89"/>
        <end position="215"/>
    </location>
</feature>
<sequence length="337" mass="37707">MDILIIGGTKFIGIHIVEELLGKGHKVTLFNRGQTNADFFPSVEKIAGDREGDLSMLKGRHWDAVIDTCGYVPRVVRHSATTLASLTDLYVFVSTISVYKDFSIQNIDETAELSVLKDPTTEEVTGESYGPLKVLCEQEVIEAFPGRSLIVRPGLIVGPHDPTDRFTYWPMRIAAGGNVLAPGKKDAQVQFIDARDLATYIVTSVEKKVVGTYNVTGPDELLTLERFLLTCKTALNKETEFTWVDDKFLEENNVGFWMELPLYIPKEKGLSGMLSVNIKKALQTGLSITPLEKTIIDTFQWDQSRQLLETERKAGLSFAKEKEVLTKFKELLNKLES</sequence>
<evidence type="ECO:0000313" key="3">
    <source>
        <dbReference type="Proteomes" id="UP000180175"/>
    </source>
</evidence>
<feature type="domain" description="NAD-dependent epimerase/dehydratase" evidence="1">
    <location>
        <begin position="3"/>
        <end position="42"/>
    </location>
</feature>
<gene>
    <name evidence="2" type="ORF">AWH56_007595</name>
</gene>
<proteinExistence type="predicted"/>
<reference evidence="2 3" key="2">
    <citation type="journal article" date="2019" name="Int. J. Syst. Evol. Microbiol.">
        <title>Anaerobacillus isosaccharinicus sp. nov., an alkaliphilic bacterium which degrades isosaccharinic acid.</title>
        <authorList>
            <person name="Bassil N.M."/>
            <person name="Lloyd J.R."/>
        </authorList>
    </citation>
    <scope>NUCLEOTIDE SEQUENCE [LARGE SCALE GENOMIC DNA]</scope>
    <source>
        <strain evidence="2 3">NB2006</strain>
    </source>
</reference>
<dbReference type="AlphaFoldDB" id="A0A7S7LAF4"/>